<comment type="caution">
    <text evidence="2">The sequence shown here is derived from an EMBL/GenBank/DDBJ whole genome shotgun (WGS) entry which is preliminary data.</text>
</comment>
<keyword evidence="3" id="KW-1185">Reference proteome</keyword>
<protein>
    <submittedName>
        <fullName evidence="2">Uncharacterized protein</fullName>
    </submittedName>
</protein>
<reference evidence="2 3" key="1">
    <citation type="submission" date="2020-03" db="EMBL/GenBank/DDBJ databases">
        <title>WGS of actinomycetes isolated from Thailand.</title>
        <authorList>
            <person name="Thawai C."/>
        </authorList>
    </citation>
    <scope>NUCLEOTIDE SEQUENCE [LARGE SCALE GENOMIC DNA]</scope>
    <source>
        <strain evidence="2 3">HSS6-12</strain>
    </source>
</reference>
<sequence length="207" mass="22795">MTDFPPPSGPPRDVDLWFAAGFRTASAAQRRRGWLYGRTALDAAAAGLVGLYKVGRRYGWTLEQLGRVDHADSCLDAVALRMRDMLPTDVLYPGWRDGLLDALDMRLQRLAVPTQRRPGALVVPPAGRHGQRLIEGSSAPLEVAFGAVHSWEFHAGGHRLAFVVADVDQVGVDEVAGLALDVWRGRRRLDPRPPQQRTPYETRGARG</sequence>
<accession>A0ABX0ZBQ8</accession>
<dbReference type="EMBL" id="JAATEO010000018">
    <property type="protein sequence ID" value="NJP33721.1"/>
    <property type="molecule type" value="Genomic_DNA"/>
</dbReference>
<proteinExistence type="predicted"/>
<evidence type="ECO:0000313" key="2">
    <source>
        <dbReference type="EMBL" id="NJP33721.1"/>
    </source>
</evidence>
<gene>
    <name evidence="2" type="ORF">HCJ94_17455</name>
</gene>
<evidence type="ECO:0000256" key="1">
    <source>
        <dbReference type="SAM" id="MobiDB-lite"/>
    </source>
</evidence>
<dbReference type="RefSeq" id="WP_168002090.1">
    <property type="nucleotide sequence ID" value="NZ_JAATEO010000018.1"/>
</dbReference>
<feature type="region of interest" description="Disordered" evidence="1">
    <location>
        <begin position="188"/>
        <end position="207"/>
    </location>
</feature>
<name>A0ABX0ZBQ8_9ACTN</name>
<dbReference type="Proteomes" id="UP000783871">
    <property type="component" value="Unassembled WGS sequence"/>
</dbReference>
<evidence type="ECO:0000313" key="3">
    <source>
        <dbReference type="Proteomes" id="UP000783871"/>
    </source>
</evidence>
<organism evidence="2 3">
    <name type="scientific">Micromonospora thermarum</name>
    <dbReference type="NCBI Taxonomy" id="2720024"/>
    <lineage>
        <taxon>Bacteria</taxon>
        <taxon>Bacillati</taxon>
        <taxon>Actinomycetota</taxon>
        <taxon>Actinomycetes</taxon>
        <taxon>Micromonosporales</taxon>
        <taxon>Micromonosporaceae</taxon>
        <taxon>Micromonospora</taxon>
    </lineage>
</organism>